<sequence>MLADDGYQWFVEQGGLTRENGQRFREAILSRREQH</sequence>
<proteinExistence type="predicted"/>
<protein>
    <submittedName>
        <fullName evidence="1">Dipeptidyl carboxypeptidase Dcp</fullName>
        <ecNumber evidence="1">3.4.15.5</ecNumber>
    </submittedName>
</protein>
<reference evidence="1 2" key="1">
    <citation type="submission" date="2018-06" db="EMBL/GenBank/DDBJ databases">
        <authorList>
            <consortium name="Pathogen Informatics"/>
            <person name="Doyle S."/>
        </authorList>
    </citation>
    <scope>NUCLEOTIDE SEQUENCE [LARGE SCALE GENOMIC DNA]</scope>
    <source>
        <strain evidence="1 2">NCTC9128</strain>
    </source>
</reference>
<keyword evidence="1" id="KW-0645">Protease</keyword>
<dbReference type="GO" id="GO:0004180">
    <property type="term" value="F:carboxypeptidase activity"/>
    <property type="evidence" value="ECO:0007669"/>
    <property type="project" value="UniProtKB-KW"/>
</dbReference>
<dbReference type="Gene3D" id="1.10.1370.40">
    <property type="match status" value="1"/>
</dbReference>
<dbReference type="EMBL" id="UAWN01000011">
    <property type="protein sequence ID" value="SQC14305.1"/>
    <property type="molecule type" value="Genomic_DNA"/>
</dbReference>
<dbReference type="Proteomes" id="UP000251088">
    <property type="component" value="Unassembled WGS sequence"/>
</dbReference>
<organism evidence="1 2">
    <name type="scientific">Klebsiella pneumoniae</name>
    <dbReference type="NCBI Taxonomy" id="573"/>
    <lineage>
        <taxon>Bacteria</taxon>
        <taxon>Pseudomonadati</taxon>
        <taxon>Pseudomonadota</taxon>
        <taxon>Gammaproteobacteria</taxon>
        <taxon>Enterobacterales</taxon>
        <taxon>Enterobacteriaceae</taxon>
        <taxon>Klebsiella/Raoultella group</taxon>
        <taxon>Klebsiella</taxon>
        <taxon>Klebsiella pneumoniae complex</taxon>
    </lineage>
</organism>
<keyword evidence="1" id="KW-0378">Hydrolase</keyword>
<dbReference type="AlphaFoldDB" id="A0A2X3D0P6"/>
<name>A0A2X3D0P6_KLEPN</name>
<gene>
    <name evidence="1" type="primary">dcp_3</name>
    <name evidence="1" type="ORF">NCTC9128_02387</name>
</gene>
<evidence type="ECO:0000313" key="2">
    <source>
        <dbReference type="Proteomes" id="UP000251088"/>
    </source>
</evidence>
<keyword evidence="1" id="KW-0121">Carboxypeptidase</keyword>
<accession>A0A2X3D0P6</accession>
<dbReference type="GO" id="GO:0008241">
    <property type="term" value="F:peptidyl-dipeptidase activity"/>
    <property type="evidence" value="ECO:0007669"/>
    <property type="project" value="UniProtKB-EC"/>
</dbReference>
<dbReference type="EC" id="3.4.15.5" evidence="1"/>
<evidence type="ECO:0000313" key="1">
    <source>
        <dbReference type="EMBL" id="SQC14305.1"/>
    </source>
</evidence>